<gene>
    <name evidence="7" type="primary">RPPL1_0</name>
    <name evidence="7" type="ORF">Zm00014a_033961</name>
</gene>
<keyword evidence="1" id="KW-0433">Leucine-rich repeat</keyword>
<feature type="domain" description="R13L1/DRL21-like LRR repeat region" evidence="6">
    <location>
        <begin position="751"/>
        <end position="874"/>
    </location>
</feature>
<dbReference type="Gene3D" id="1.10.10.10">
    <property type="entry name" value="Winged helix-like DNA-binding domain superfamily/Winged helix DNA-binding domain"/>
    <property type="match status" value="1"/>
</dbReference>
<accession>A0A3L6GBR5</accession>
<dbReference type="Pfam" id="PF00931">
    <property type="entry name" value="NB-ARC"/>
    <property type="match status" value="1"/>
</dbReference>
<evidence type="ECO:0000259" key="5">
    <source>
        <dbReference type="Pfam" id="PF23559"/>
    </source>
</evidence>
<sequence length="1273" mass="144250">MEVALGTAKSLLGHVLNNLSDDWMKSYVSSAELGTNLNMIKEKMRYARALLDVAKGRNDIVAGNPNLLEQLETLGKKADEAEDAVDELHYFMIQDKHDGTRDAAPELGDVLAAQAHHARHAARHTAGNWLSCFSGCCPRGDAAATDAMSGDGGHVGKLSFNRVAMSNKIKLLIEELQSNSTPVSDLLKIVSHTSNPQDSSSSTKRSPTSSQITQDKLFGRDAIFQKTIEDIIIAKDSGKTLSVLPIFGPGGIGKTTFTQHLYNHTEFEKHFTVRVWICVSTNFDVLRLTKEILSCLLATENAGDKTANDTTNFDLLQKSIAERLKSKRFLIVLDDIWECSNNEEWEKLVAPFKKNDTTGNMILVTTRFPKIVDLVKKETNPVDLRGLDPDEFWKFFQICAFGRIQDVEHGDQELIDIARQIAHKLKCSPLAAKTVGRLLIKKPLQEHWMKILENKQWLEEKHDNDIIPALQISYDYLPFHLKKCFSFFALLPEDSKFYKYDIIRLWDSIGIIGSSAQQKKIEDIGSDYFDELLDSGFLIKGSNDFYVMHDLILDLSRTVSLQECAYIDCSSFEANNIPRSIRYLSISMHDHCAQNFEEEMGKLKERIDIKNLRTLMIFGEYIRLHLVNILRDTFKEIRRLRVLSIFIYSHSSLPNNFSELIHLRYLNLNSPIYSEMSLPNTVSRFYHLKFLDLEQWGSDCSLPKDISRLENLRHFIASKEFHTNVPEVGKMKFLQELKEFHVKKESVGFELGELGKLAELGGELNILGLEKVRTEQEAKDAKLMSKRNLVELGLVWNTKQESTVDDILDSMQPHSNVRRLFIVNHGGTIGPSWLCSNSNIYMKNLETLDLESVSWANLPPIGQFYHLRELRLSKIVGISHIGPDFFGSTTEKSVSHLKAVEFNDMPELVEWVGGANWNLFSGIERIRCTNCPRLTGLLVSDWSISSTEDNTVWFPNLHDLYINKCPKLCLPPLPHTSKVSRIQMKDLSYDDRTKLDINNISRLAFQNLGDLETLIAWDTLPLSFMDLKKLHCLRHIEVNRCEETFLRGLDDGVVLPTVQSLHLGQFTPTKNSMSNLFKCFPVLSSLDVMASLSDEDHEEVVLHFPPSSSLRDVTFKWCKNLILPMEEGAGFCGLLSLESVTIRKCDKLFSRWSIGGLATQTQSIMNPLPPYLRKLSLYYMETLPQEALLANLTSLEELTLHNCLGCEQSTEPMALPANLASLTSLVLGNCRNITMDGFDPRITFSLKDLWVYNERNDGTDPYSVAADLLVARC</sequence>
<evidence type="ECO:0000256" key="1">
    <source>
        <dbReference type="ARBA" id="ARBA00022614"/>
    </source>
</evidence>
<dbReference type="PANTHER" id="PTHR36766:SF64">
    <property type="entry name" value="OS12G0206100 PROTEIN"/>
    <property type="match status" value="1"/>
</dbReference>
<dbReference type="InterPro" id="IPR056789">
    <property type="entry name" value="LRR_R13L1-DRL21"/>
</dbReference>
<dbReference type="InterPro" id="IPR002182">
    <property type="entry name" value="NB-ARC"/>
</dbReference>
<dbReference type="AlphaFoldDB" id="A0A3L6GBR5"/>
<dbReference type="Gene3D" id="3.40.50.300">
    <property type="entry name" value="P-loop containing nucleotide triphosphate hydrolases"/>
    <property type="match status" value="1"/>
</dbReference>
<dbReference type="PANTHER" id="PTHR36766">
    <property type="entry name" value="PLANT BROAD-SPECTRUM MILDEW RESISTANCE PROTEIN RPW8"/>
    <property type="match status" value="1"/>
</dbReference>
<organism evidence="7 8">
    <name type="scientific">Zea mays</name>
    <name type="common">Maize</name>
    <dbReference type="NCBI Taxonomy" id="4577"/>
    <lineage>
        <taxon>Eukaryota</taxon>
        <taxon>Viridiplantae</taxon>
        <taxon>Streptophyta</taxon>
        <taxon>Embryophyta</taxon>
        <taxon>Tracheophyta</taxon>
        <taxon>Spermatophyta</taxon>
        <taxon>Magnoliopsida</taxon>
        <taxon>Liliopsida</taxon>
        <taxon>Poales</taxon>
        <taxon>Poaceae</taxon>
        <taxon>PACMAD clade</taxon>
        <taxon>Panicoideae</taxon>
        <taxon>Andropogonodae</taxon>
        <taxon>Andropogoneae</taxon>
        <taxon>Tripsacinae</taxon>
        <taxon>Zea</taxon>
    </lineage>
</organism>
<evidence type="ECO:0000256" key="3">
    <source>
        <dbReference type="SAM" id="MobiDB-lite"/>
    </source>
</evidence>
<evidence type="ECO:0000313" key="7">
    <source>
        <dbReference type="EMBL" id="PWZ45972.1"/>
    </source>
</evidence>
<evidence type="ECO:0000259" key="4">
    <source>
        <dbReference type="Pfam" id="PF00931"/>
    </source>
</evidence>
<proteinExistence type="predicted"/>
<dbReference type="GO" id="GO:0006952">
    <property type="term" value="P:defense response"/>
    <property type="evidence" value="ECO:0007669"/>
    <property type="project" value="UniProtKB-KW"/>
</dbReference>
<reference evidence="7 8" key="1">
    <citation type="journal article" date="2018" name="Nat. Genet.">
        <title>Extensive intraspecific gene order and gene structural variations between Mo17 and other maize genomes.</title>
        <authorList>
            <person name="Sun S."/>
            <person name="Zhou Y."/>
            <person name="Chen J."/>
            <person name="Shi J."/>
            <person name="Zhao H."/>
            <person name="Zhao H."/>
            <person name="Song W."/>
            <person name="Zhang M."/>
            <person name="Cui Y."/>
            <person name="Dong X."/>
            <person name="Liu H."/>
            <person name="Ma X."/>
            <person name="Jiao Y."/>
            <person name="Wang B."/>
            <person name="Wei X."/>
            <person name="Stein J.C."/>
            <person name="Glaubitz J.C."/>
            <person name="Lu F."/>
            <person name="Yu G."/>
            <person name="Liang C."/>
            <person name="Fengler K."/>
            <person name="Li B."/>
            <person name="Rafalski A."/>
            <person name="Schnable P.S."/>
            <person name="Ware D.H."/>
            <person name="Buckler E.S."/>
            <person name="Lai J."/>
        </authorList>
    </citation>
    <scope>NUCLEOTIDE SEQUENCE [LARGE SCALE GENOMIC DNA]</scope>
    <source>
        <strain evidence="8">cv. Missouri 17</strain>
        <tissue evidence="7">Seedling</tissue>
    </source>
</reference>
<dbReference type="ExpressionAtlas" id="A0A3L6GBR5">
    <property type="expression patterns" value="baseline and differential"/>
</dbReference>
<name>A0A3L6GBR5_MAIZE</name>
<dbReference type="EMBL" id="NCVQ01000002">
    <property type="protein sequence ID" value="PWZ45972.1"/>
    <property type="molecule type" value="Genomic_DNA"/>
</dbReference>
<dbReference type="InterPro" id="IPR036388">
    <property type="entry name" value="WH-like_DNA-bd_sf"/>
</dbReference>
<dbReference type="Pfam" id="PF23559">
    <property type="entry name" value="WHD_DRP"/>
    <property type="match status" value="1"/>
</dbReference>
<dbReference type="InterPro" id="IPR058922">
    <property type="entry name" value="WHD_DRP"/>
</dbReference>
<comment type="caution">
    <text evidence="7">The sequence shown here is derived from an EMBL/GenBank/DDBJ whole genome shotgun (WGS) entry which is preliminary data.</text>
</comment>
<feature type="domain" description="Disease resistance protein winged helix" evidence="5">
    <location>
        <begin position="491"/>
        <end position="555"/>
    </location>
</feature>
<dbReference type="GO" id="GO:0043531">
    <property type="term" value="F:ADP binding"/>
    <property type="evidence" value="ECO:0007669"/>
    <property type="project" value="InterPro"/>
</dbReference>
<feature type="region of interest" description="Disordered" evidence="3">
    <location>
        <begin position="192"/>
        <end position="212"/>
    </location>
</feature>
<dbReference type="SUPFAM" id="SSF52058">
    <property type="entry name" value="L domain-like"/>
    <property type="match status" value="1"/>
</dbReference>
<evidence type="ECO:0000313" key="8">
    <source>
        <dbReference type="Proteomes" id="UP000251960"/>
    </source>
</evidence>
<evidence type="ECO:0000256" key="2">
    <source>
        <dbReference type="ARBA" id="ARBA00022821"/>
    </source>
</evidence>
<dbReference type="Pfam" id="PF25019">
    <property type="entry name" value="LRR_R13L1-DRL21"/>
    <property type="match status" value="1"/>
</dbReference>
<evidence type="ECO:0000259" key="6">
    <source>
        <dbReference type="Pfam" id="PF25019"/>
    </source>
</evidence>
<dbReference type="Proteomes" id="UP000251960">
    <property type="component" value="Chromosome 10"/>
</dbReference>
<dbReference type="SUPFAM" id="SSF52540">
    <property type="entry name" value="P-loop containing nucleoside triphosphate hydrolases"/>
    <property type="match status" value="1"/>
</dbReference>
<dbReference type="PRINTS" id="PR00364">
    <property type="entry name" value="DISEASERSIST"/>
</dbReference>
<dbReference type="InterPro" id="IPR032675">
    <property type="entry name" value="LRR_dom_sf"/>
</dbReference>
<protein>
    <submittedName>
        <fullName evidence="7">Putative disease resistance RPP13-like protein 1</fullName>
    </submittedName>
</protein>
<dbReference type="InterPro" id="IPR027417">
    <property type="entry name" value="P-loop_NTPase"/>
</dbReference>
<feature type="domain" description="NB-ARC" evidence="4">
    <location>
        <begin position="236"/>
        <end position="401"/>
    </location>
</feature>
<keyword evidence="2" id="KW-0611">Plant defense</keyword>
<dbReference type="Gene3D" id="3.80.10.10">
    <property type="entry name" value="Ribonuclease Inhibitor"/>
    <property type="match status" value="2"/>
</dbReference>
<dbReference type="SUPFAM" id="SSF52047">
    <property type="entry name" value="RNI-like"/>
    <property type="match status" value="1"/>
</dbReference>
<feature type="compositionally biased region" description="Low complexity" evidence="3">
    <location>
        <begin position="199"/>
        <end position="210"/>
    </location>
</feature>